<proteinExistence type="predicted"/>
<name>A0A8D6PUG1_9EURY</name>
<organism evidence="1 2">
    <name type="scientific">Methanocaldococcus lauensis</name>
    <dbReference type="NCBI Taxonomy" id="2546128"/>
    <lineage>
        <taxon>Archaea</taxon>
        <taxon>Methanobacteriati</taxon>
        <taxon>Methanobacteriota</taxon>
        <taxon>Methanomada group</taxon>
        <taxon>Methanococci</taxon>
        <taxon>Methanococcales</taxon>
        <taxon>Methanocaldococcaceae</taxon>
        <taxon>Methanocaldococcus</taxon>
    </lineage>
</organism>
<dbReference type="EMBL" id="LR792632">
    <property type="protein sequence ID" value="CAB3288870.1"/>
    <property type="molecule type" value="Genomic_DNA"/>
</dbReference>
<dbReference type="KEGG" id="mesg:MLAUSG7_0940"/>
<evidence type="ECO:0000313" key="2">
    <source>
        <dbReference type="Proteomes" id="UP000679213"/>
    </source>
</evidence>
<protein>
    <submittedName>
        <fullName evidence="1">Diguanylate cyclase (GGDEF domain) with PAS/PAC sensor</fullName>
    </submittedName>
</protein>
<dbReference type="Proteomes" id="UP000679213">
    <property type="component" value="Chromosome I"/>
</dbReference>
<sequence length="63" mass="7413">MTSYSHIKELKKKAINLENEAKKEMQNKNFKKAAELFLESSKIYDEIRDEKNKNGLLQITILL</sequence>
<gene>
    <name evidence="1" type="ORF">MLAUSG7_0940</name>
</gene>
<evidence type="ECO:0000313" key="1">
    <source>
        <dbReference type="EMBL" id="CAB3288870.1"/>
    </source>
</evidence>
<dbReference type="AlphaFoldDB" id="A0A8D6PUG1"/>
<dbReference type="GeneID" id="65883741"/>
<keyword evidence="2" id="KW-1185">Reference proteome</keyword>
<dbReference type="RefSeq" id="WP_214399318.1">
    <property type="nucleotide sequence ID" value="NZ_LR792632.1"/>
</dbReference>
<accession>A0A8D6PUG1</accession>
<reference evidence="1 2" key="1">
    <citation type="submission" date="2020-04" db="EMBL/GenBank/DDBJ databases">
        <authorList>
            <consortium name="Genoscope - CEA"/>
            <person name="William W."/>
        </authorList>
    </citation>
    <scope>NUCLEOTIDE SEQUENCE [LARGE SCALE GENOMIC DNA]</scope>
    <source>
        <strain evidence="1 2">SG7</strain>
    </source>
</reference>